<dbReference type="FunFam" id="1.10.10.10:FF:000037">
    <property type="entry name" value="Heat stress transcription factor B-4"/>
    <property type="match status" value="1"/>
</dbReference>
<feature type="region of interest" description="Disordered" evidence="10">
    <location>
        <begin position="1"/>
        <end position="42"/>
    </location>
</feature>
<evidence type="ECO:0000256" key="2">
    <source>
        <dbReference type="ARBA" id="ARBA00011233"/>
    </source>
</evidence>
<dbReference type="AlphaFoldDB" id="A0A498IJD1"/>
<comment type="subunit">
    <text evidence="2">Homotrimer.</text>
</comment>
<evidence type="ECO:0000256" key="4">
    <source>
        <dbReference type="ARBA" id="ARBA00023015"/>
    </source>
</evidence>
<comment type="similarity">
    <text evidence="9">Belongs to the HSF family.</text>
</comment>
<dbReference type="Proteomes" id="UP000290289">
    <property type="component" value="Chromosome 12"/>
</dbReference>
<dbReference type="PANTHER" id="PTHR10015:SF337">
    <property type="entry name" value="HEAT STRESS TRANSCRIPTION FACTOR A-3"/>
    <property type="match status" value="1"/>
</dbReference>
<dbReference type="Pfam" id="PF00447">
    <property type="entry name" value="HSF_DNA-bind"/>
    <property type="match status" value="1"/>
</dbReference>
<feature type="domain" description="HSF-type DNA-binding" evidence="11">
    <location>
        <begin position="99"/>
        <end position="236"/>
    </location>
</feature>
<dbReference type="InterPro" id="IPR036390">
    <property type="entry name" value="WH_DNA-bd_sf"/>
</dbReference>
<dbReference type="GO" id="GO:0003700">
    <property type="term" value="F:DNA-binding transcription factor activity"/>
    <property type="evidence" value="ECO:0007669"/>
    <property type="project" value="InterPro"/>
</dbReference>
<dbReference type="InterPro" id="IPR036388">
    <property type="entry name" value="WH-like_DNA-bd_sf"/>
</dbReference>
<gene>
    <name evidence="12" type="ORF">DVH24_035002</name>
</gene>
<dbReference type="InterPro" id="IPR000232">
    <property type="entry name" value="HSF_DNA-bd"/>
</dbReference>
<protein>
    <recommendedName>
        <fullName evidence="11">HSF-type DNA-binding domain-containing protein</fullName>
    </recommendedName>
</protein>
<dbReference type="SMART" id="SM00415">
    <property type="entry name" value="HSF"/>
    <property type="match status" value="1"/>
</dbReference>
<dbReference type="Gene3D" id="1.10.10.10">
    <property type="entry name" value="Winged helix-like DNA-binding domain superfamily/Winged helix DNA-binding domain"/>
    <property type="match status" value="1"/>
</dbReference>
<keyword evidence="8" id="KW-0539">Nucleus</keyword>
<organism evidence="12 13">
    <name type="scientific">Malus domestica</name>
    <name type="common">Apple</name>
    <name type="synonym">Pyrus malus</name>
    <dbReference type="NCBI Taxonomy" id="3750"/>
    <lineage>
        <taxon>Eukaryota</taxon>
        <taxon>Viridiplantae</taxon>
        <taxon>Streptophyta</taxon>
        <taxon>Embryophyta</taxon>
        <taxon>Tracheophyta</taxon>
        <taxon>Spermatophyta</taxon>
        <taxon>Magnoliopsida</taxon>
        <taxon>eudicotyledons</taxon>
        <taxon>Gunneridae</taxon>
        <taxon>Pentapetalae</taxon>
        <taxon>rosids</taxon>
        <taxon>fabids</taxon>
        <taxon>Rosales</taxon>
        <taxon>Rosaceae</taxon>
        <taxon>Amygdaloideae</taxon>
        <taxon>Maleae</taxon>
        <taxon>Malus</taxon>
    </lineage>
</organism>
<dbReference type="GO" id="GO:0000978">
    <property type="term" value="F:RNA polymerase II cis-regulatory region sequence-specific DNA binding"/>
    <property type="evidence" value="ECO:0007669"/>
    <property type="project" value="TreeGrafter"/>
</dbReference>
<dbReference type="GO" id="GO:0034605">
    <property type="term" value="P:cellular response to heat"/>
    <property type="evidence" value="ECO:0007669"/>
    <property type="project" value="TreeGrafter"/>
</dbReference>
<comment type="subcellular location">
    <subcellularLocation>
        <location evidence="1">Nucleus</location>
    </subcellularLocation>
</comment>
<feature type="region of interest" description="Disordered" evidence="10">
    <location>
        <begin position="234"/>
        <end position="256"/>
    </location>
</feature>
<evidence type="ECO:0000256" key="6">
    <source>
        <dbReference type="ARBA" id="ARBA00023125"/>
    </source>
</evidence>
<dbReference type="STRING" id="3750.A0A498IJD1"/>
<sequence length="553" mass="61035">MDPKDESHPKSPPTSAGFDPESIGLSAFRSEMSEPLMGSQSIPSSTSPLMEFEAFCSVNPLGAFDFTERVSIPTSSMGGGDAEDVVAPPRPLECLQGTPVPPFLSKTFDLVEDRSLDPIISWGSSGGSFVVWDPLEFSRLILPRNFKHNNFSSFVRQLNTYVPDVVVVVDNDEGLCGSTLELGSSSEKNIFLSDYVLERGVHLLQGFRKVDPDKWEFANEAFQRGQRHLLKRIQRRKSPQSLQIGASAEEGKSGVEGEIETLQKERSVLMQELVELQQQHRGTVNHMKVVNQRLQSAEQRQKQMFSFLAKMLQNPAFIARLQIKTRQEDIGPSRLRRKFVKHQQHELGKSDSTALDLNPVPFEQSPDYLSQVLTGKLGLGSVSTPFQFADPALDELAATQGFLKTPEQEGEGASSMATEDPFFKGKSVLSPQQEANPERYVSFQEDLANERTFPELFSPGMESMIKQEDIWSMGFAVSAGMSSSSHELWGNPVNYDVPEMGVTGGLLDVWDIGPLQEAGGSGIDKWPAHDSAFDEPESSAGQPKEDASETTDP</sequence>
<evidence type="ECO:0000256" key="1">
    <source>
        <dbReference type="ARBA" id="ARBA00004123"/>
    </source>
</evidence>
<keyword evidence="6" id="KW-0238">DNA-binding</keyword>
<keyword evidence="4" id="KW-0805">Transcription regulation</keyword>
<evidence type="ECO:0000313" key="12">
    <source>
        <dbReference type="EMBL" id="RXH81581.1"/>
    </source>
</evidence>
<proteinExistence type="inferred from homology"/>
<feature type="region of interest" description="Disordered" evidence="10">
    <location>
        <begin position="518"/>
        <end position="553"/>
    </location>
</feature>
<dbReference type="PRINTS" id="PR00056">
    <property type="entry name" value="HSFDOMAIN"/>
</dbReference>
<reference evidence="12 13" key="1">
    <citation type="submission" date="2018-10" db="EMBL/GenBank/DDBJ databases">
        <title>A high-quality apple genome assembly.</title>
        <authorList>
            <person name="Hu J."/>
        </authorList>
    </citation>
    <scope>NUCLEOTIDE SEQUENCE [LARGE SCALE GENOMIC DNA]</scope>
    <source>
        <strain evidence="13">cv. HFTH1</strain>
        <tissue evidence="12">Young leaf</tissue>
    </source>
</reference>
<dbReference type="GO" id="GO:0005634">
    <property type="term" value="C:nucleus"/>
    <property type="evidence" value="ECO:0007669"/>
    <property type="project" value="UniProtKB-SubCell"/>
</dbReference>
<keyword evidence="7" id="KW-0804">Transcription</keyword>
<evidence type="ECO:0000256" key="3">
    <source>
        <dbReference type="ARBA" id="ARBA00022553"/>
    </source>
</evidence>
<dbReference type="GO" id="GO:0006357">
    <property type="term" value="P:regulation of transcription by RNA polymerase II"/>
    <property type="evidence" value="ECO:0007669"/>
    <property type="project" value="TreeGrafter"/>
</dbReference>
<comment type="caution">
    <text evidence="12">The sequence shown here is derived from an EMBL/GenBank/DDBJ whole genome shotgun (WGS) entry which is preliminary data.</text>
</comment>
<keyword evidence="3" id="KW-0597">Phosphoprotein</keyword>
<evidence type="ECO:0000256" key="5">
    <source>
        <dbReference type="ARBA" id="ARBA00023016"/>
    </source>
</evidence>
<dbReference type="SUPFAM" id="SSF46785">
    <property type="entry name" value="Winged helix' DNA-binding domain"/>
    <property type="match status" value="1"/>
</dbReference>
<evidence type="ECO:0000259" key="11">
    <source>
        <dbReference type="SMART" id="SM00415"/>
    </source>
</evidence>
<accession>A0A498IJD1</accession>
<keyword evidence="13" id="KW-1185">Reference proteome</keyword>
<evidence type="ECO:0000256" key="10">
    <source>
        <dbReference type="SAM" id="MobiDB-lite"/>
    </source>
</evidence>
<name>A0A498IJD1_MALDO</name>
<dbReference type="EMBL" id="RDQH01000338">
    <property type="protein sequence ID" value="RXH81581.1"/>
    <property type="molecule type" value="Genomic_DNA"/>
</dbReference>
<dbReference type="PANTHER" id="PTHR10015">
    <property type="entry name" value="HEAT SHOCK TRANSCRIPTION FACTOR"/>
    <property type="match status" value="1"/>
</dbReference>
<evidence type="ECO:0000313" key="13">
    <source>
        <dbReference type="Proteomes" id="UP000290289"/>
    </source>
</evidence>
<evidence type="ECO:0000256" key="9">
    <source>
        <dbReference type="RuleBase" id="RU004020"/>
    </source>
</evidence>
<evidence type="ECO:0000256" key="8">
    <source>
        <dbReference type="ARBA" id="ARBA00023242"/>
    </source>
</evidence>
<keyword evidence="5" id="KW-0346">Stress response</keyword>
<evidence type="ECO:0000256" key="7">
    <source>
        <dbReference type="ARBA" id="ARBA00023163"/>
    </source>
</evidence>